<evidence type="ECO:0000313" key="2">
    <source>
        <dbReference type="EMBL" id="RYN35500.1"/>
    </source>
</evidence>
<evidence type="ECO:0000313" key="6">
    <source>
        <dbReference type="Proteomes" id="UP000293195"/>
    </source>
</evidence>
<proteinExistence type="predicted"/>
<accession>A0A4Q4MVL1</accession>
<feature type="region of interest" description="Disordered" evidence="1">
    <location>
        <begin position="43"/>
        <end position="87"/>
    </location>
</feature>
<evidence type="ECO:0000313" key="5">
    <source>
        <dbReference type="Proteomes" id="UP000292402"/>
    </source>
</evidence>
<comment type="caution">
    <text evidence="3">The sequence shown here is derived from an EMBL/GenBank/DDBJ whole genome shotgun (WGS) entry which is preliminary data.</text>
</comment>
<feature type="region of interest" description="Disordered" evidence="1">
    <location>
        <begin position="1"/>
        <end position="21"/>
    </location>
</feature>
<sequence length="121" mass="13774">MEHQQHYFAGQEAFPPPLPNHLCPSYSPALTTMEQFTADLLRMDEEHLKHRKPSTPGIPSTPETPSTPQVPSPSRKPSSSSSEITFFPEDELPSDYTLWGTMRTWYRRLSRRSSRGSDVSL</sequence>
<keyword evidence="6" id="KW-1185">Reference proteome</keyword>
<dbReference type="Proteomes" id="UP000292340">
    <property type="component" value="Unassembled WGS sequence"/>
</dbReference>
<gene>
    <name evidence="3" type="ORF">AA0114_g733</name>
    <name evidence="2" type="ORF">AA0115_g2438</name>
    <name evidence="4" type="ORF">AA0119_g1465</name>
</gene>
<evidence type="ECO:0000313" key="3">
    <source>
        <dbReference type="EMBL" id="RYN60846.1"/>
    </source>
</evidence>
<reference evidence="2 5" key="2">
    <citation type="journal article" date="2019" name="bioRxiv">
        <title>Genomics, evolutionary history and diagnostics of the Alternaria alternata species group including apple and Asian pear pathotypes.</title>
        <authorList>
            <person name="Armitage A.D."/>
            <person name="Cockerton H.M."/>
            <person name="Sreenivasaprasad S."/>
            <person name="Woodhall J.W."/>
            <person name="Lane C.R."/>
            <person name="Harrison R.J."/>
            <person name="Clarkson J.P."/>
        </authorList>
    </citation>
    <scope>NUCLEOTIDE SEQUENCE [LARGE SCALE GENOMIC DNA]</scope>
    <source>
        <strain evidence="5">FERA 1082</strain>
        <strain evidence="2">FERA 1164</strain>
        <strain evidence="4">FERA 635</strain>
    </source>
</reference>
<feature type="compositionally biased region" description="Polar residues" evidence="1">
    <location>
        <begin position="57"/>
        <end position="69"/>
    </location>
</feature>
<dbReference type="Proteomes" id="UP000292402">
    <property type="component" value="Unassembled WGS sequence"/>
</dbReference>
<feature type="compositionally biased region" description="Low complexity" evidence="1">
    <location>
        <begin position="72"/>
        <end position="82"/>
    </location>
</feature>
<evidence type="ECO:0000256" key="1">
    <source>
        <dbReference type="SAM" id="MobiDB-lite"/>
    </source>
</evidence>
<reference evidence="3" key="3">
    <citation type="journal article" date="2019" name="J. ISSAAS">
        <title>Genomics, evolutionary history and diagnostics of the Alternaria alternata species group including apple and Asian pear pathotypes.</title>
        <authorList>
            <person name="Armitage A.D."/>
            <person name="Cockerton H.M."/>
            <person name="Sreenivasaprasad S."/>
            <person name="Woodhall J."/>
            <person name="Lane C."/>
            <person name="Harrison R.J."/>
            <person name="Clarkson J.P."/>
        </authorList>
    </citation>
    <scope>NUCLEOTIDE SEQUENCE</scope>
    <source>
        <strain evidence="3">FERA 1082</strain>
    </source>
</reference>
<organism evidence="3 5">
    <name type="scientific">Alternaria tenuissima</name>
    <dbReference type="NCBI Taxonomy" id="119927"/>
    <lineage>
        <taxon>Eukaryota</taxon>
        <taxon>Fungi</taxon>
        <taxon>Dikarya</taxon>
        <taxon>Ascomycota</taxon>
        <taxon>Pezizomycotina</taxon>
        <taxon>Dothideomycetes</taxon>
        <taxon>Pleosporomycetidae</taxon>
        <taxon>Pleosporales</taxon>
        <taxon>Pleosporineae</taxon>
        <taxon>Pleosporaceae</taxon>
        <taxon>Alternaria</taxon>
        <taxon>Alternaria sect. Alternaria</taxon>
        <taxon>Alternaria alternata complex</taxon>
    </lineage>
</organism>
<dbReference type="AlphaFoldDB" id="A0A4Q4MVL1"/>
<dbReference type="EMBL" id="PDXA01000002">
    <property type="protein sequence ID" value="RYN60846.1"/>
    <property type="molecule type" value="Genomic_DNA"/>
</dbReference>
<reference evidence="2" key="1">
    <citation type="submission" date="2017-10" db="EMBL/GenBank/DDBJ databases">
        <authorList>
            <person name="Armitage A.D."/>
            <person name="Barbara D.J."/>
            <person name="Woodhall J.W."/>
            <person name="Sreenivasaprasad S."/>
            <person name="Lane C.R."/>
            <person name="Clarkson J.P."/>
            <person name="Harrison R.J."/>
        </authorList>
    </citation>
    <scope>NUCLEOTIDE SEQUENCE</scope>
    <source>
        <strain evidence="2">FERA 1164</strain>
        <strain evidence="4">FERA 635</strain>
    </source>
</reference>
<dbReference type="Proteomes" id="UP000293195">
    <property type="component" value="Unassembled WGS sequence"/>
</dbReference>
<evidence type="ECO:0000313" key="4">
    <source>
        <dbReference type="EMBL" id="RYO08845.1"/>
    </source>
</evidence>
<protein>
    <submittedName>
        <fullName evidence="3">Uncharacterized protein</fullName>
    </submittedName>
</protein>
<dbReference type="EMBL" id="PDXB01000004">
    <property type="protein sequence ID" value="RYN35500.1"/>
    <property type="molecule type" value="Genomic_DNA"/>
</dbReference>
<name>A0A4Q4MVL1_9PLEO</name>
<dbReference type="EMBL" id="PDXF01000003">
    <property type="protein sequence ID" value="RYO08845.1"/>
    <property type="molecule type" value="Genomic_DNA"/>
</dbReference>